<dbReference type="HOGENOM" id="CLU_2345559_0_0_11"/>
<evidence type="ECO:0000313" key="2">
    <source>
        <dbReference type="EMBL" id="CBG70054.1"/>
    </source>
</evidence>
<sequence>MHTDQIMAVGGVRPGRPLLRPRPRGLGHRSSICRAEPRPAVPPASPDRVRSAGKSTCGGAYSGCISAGPGRNGRSTPAEPARSGTGSCDAARRRKTP</sequence>
<keyword evidence="3" id="KW-1185">Reference proteome</keyword>
<dbReference type="EMBL" id="FN554889">
    <property type="protein sequence ID" value="CBG70054.1"/>
    <property type="molecule type" value="Genomic_DNA"/>
</dbReference>
<name>C9ZA60_STRSW</name>
<accession>C9ZA60</accession>
<dbReference type="KEGG" id="scb:SCAB_29501"/>
<feature type="region of interest" description="Disordered" evidence="1">
    <location>
        <begin position="1"/>
        <end position="97"/>
    </location>
</feature>
<reference evidence="2 3" key="1">
    <citation type="journal article" date="2010" name="Mol. Plant Microbe Interact.">
        <title>Streptomyces scabies 87-22 contains a coronafacic acid-like biosynthetic cluster that contributes to plant-microbe interactions.</title>
        <authorList>
            <person name="Bignell D.R."/>
            <person name="Seipke R.F."/>
            <person name="Huguet-Tapia J.C."/>
            <person name="Chambers A.H."/>
            <person name="Parry R.J."/>
            <person name="Loria R."/>
        </authorList>
    </citation>
    <scope>NUCLEOTIDE SEQUENCE [LARGE SCALE GENOMIC DNA]</scope>
    <source>
        <strain evidence="2 3">87.22</strain>
    </source>
</reference>
<dbReference type="Proteomes" id="UP000001444">
    <property type="component" value="Chromosome"/>
</dbReference>
<feature type="compositionally biased region" description="Low complexity" evidence="1">
    <location>
        <begin position="9"/>
        <end position="18"/>
    </location>
</feature>
<proteinExistence type="predicted"/>
<evidence type="ECO:0000256" key="1">
    <source>
        <dbReference type="SAM" id="MobiDB-lite"/>
    </source>
</evidence>
<organism evidence="2 3">
    <name type="scientific">Streptomyces scabiei (strain 87.22)</name>
    <dbReference type="NCBI Taxonomy" id="680198"/>
    <lineage>
        <taxon>Bacteria</taxon>
        <taxon>Bacillati</taxon>
        <taxon>Actinomycetota</taxon>
        <taxon>Actinomycetes</taxon>
        <taxon>Kitasatosporales</taxon>
        <taxon>Streptomycetaceae</taxon>
        <taxon>Streptomyces</taxon>
    </lineage>
</organism>
<dbReference type="STRING" id="680198.SCAB_29501"/>
<protein>
    <submittedName>
        <fullName evidence="2">Uncharacterized protein</fullName>
    </submittedName>
</protein>
<evidence type="ECO:0000313" key="3">
    <source>
        <dbReference type="Proteomes" id="UP000001444"/>
    </source>
</evidence>
<gene>
    <name evidence="2" type="ordered locus">SCAB_29501</name>
</gene>
<dbReference type="AlphaFoldDB" id="C9ZA60"/>